<dbReference type="OrthoDB" id="1097927at2"/>
<dbReference type="AlphaFoldDB" id="W0ETX1"/>
<dbReference type="EMBL" id="CP007035">
    <property type="protein sequence ID" value="AHF14192.1"/>
    <property type="molecule type" value="Genomic_DNA"/>
</dbReference>
<dbReference type="RefSeq" id="WP_008582104.1">
    <property type="nucleotide sequence ID" value="NZ_CP007035.1"/>
</dbReference>
<protein>
    <submittedName>
        <fullName evidence="2">Uncharacterized protein</fullName>
    </submittedName>
</protein>
<dbReference type="Proteomes" id="UP000003586">
    <property type="component" value="Chromosome"/>
</dbReference>
<keyword evidence="3" id="KW-1185">Reference proteome</keyword>
<accession>W0ETX1</accession>
<reference evidence="2 3" key="1">
    <citation type="submission" date="2013-12" db="EMBL/GenBank/DDBJ databases">
        <authorList>
            <consortium name="DOE Joint Genome Institute"/>
            <person name="Eisen J."/>
            <person name="Huntemann M."/>
            <person name="Han J."/>
            <person name="Chen A."/>
            <person name="Kyrpides N."/>
            <person name="Mavromatis K."/>
            <person name="Markowitz V."/>
            <person name="Palaniappan K."/>
            <person name="Ivanova N."/>
            <person name="Schaumberg A."/>
            <person name="Pati A."/>
            <person name="Liolios K."/>
            <person name="Nordberg H.P."/>
            <person name="Cantor M.N."/>
            <person name="Hua S.X."/>
            <person name="Woyke T."/>
        </authorList>
    </citation>
    <scope>NUCLEOTIDE SEQUENCE [LARGE SCALE GENOMIC DNA]</scope>
    <source>
        <strain evidence="3">DSM 19437</strain>
    </source>
</reference>
<dbReference type="KEGG" id="nso:NIASO_01275"/>
<organism evidence="2 3">
    <name type="scientific">Niabella soli DSM 19437</name>
    <dbReference type="NCBI Taxonomy" id="929713"/>
    <lineage>
        <taxon>Bacteria</taxon>
        <taxon>Pseudomonadati</taxon>
        <taxon>Bacteroidota</taxon>
        <taxon>Chitinophagia</taxon>
        <taxon>Chitinophagales</taxon>
        <taxon>Chitinophagaceae</taxon>
        <taxon>Niabella</taxon>
    </lineage>
</organism>
<name>W0ETX1_9BACT</name>
<dbReference type="STRING" id="929713.NIASO_01275"/>
<keyword evidence="1" id="KW-0175">Coiled coil</keyword>
<sequence>MGFFDLFKKKEPAPVEIPVEVKSSSLPEIREEDFIDNTNPTEENTTTYSVEFGSKLPIDIIYSFLKEDYEHKAYNDALTNPDKSYKDANLAIIHSNLEIKFKQVFLKYEDMLREIHFHIHSRGQAGLTDIVELLKSRQSTYEKHLEELKKMKEDLDKEELYMVGIFKSYEVGFTRGLASLSLHNLKIDSVL</sequence>
<dbReference type="HOGENOM" id="CLU_113204_0_0_10"/>
<evidence type="ECO:0000256" key="1">
    <source>
        <dbReference type="SAM" id="Coils"/>
    </source>
</evidence>
<proteinExistence type="predicted"/>
<feature type="coiled-coil region" evidence="1">
    <location>
        <begin position="131"/>
        <end position="161"/>
    </location>
</feature>
<evidence type="ECO:0000313" key="3">
    <source>
        <dbReference type="Proteomes" id="UP000003586"/>
    </source>
</evidence>
<evidence type="ECO:0000313" key="2">
    <source>
        <dbReference type="EMBL" id="AHF14192.1"/>
    </source>
</evidence>
<gene>
    <name evidence="2" type="ORF">NIASO_01275</name>
</gene>
<dbReference type="eggNOG" id="ENOG50331KU">
    <property type="taxonomic scope" value="Bacteria"/>
</dbReference>